<dbReference type="EMBL" id="SHOA02000002">
    <property type="protein sequence ID" value="TDH65019.1"/>
    <property type="molecule type" value="Genomic_DNA"/>
</dbReference>
<organism evidence="1 2">
    <name type="scientific">Bremia lactucae</name>
    <name type="common">Lettuce downy mildew</name>
    <dbReference type="NCBI Taxonomy" id="4779"/>
    <lineage>
        <taxon>Eukaryota</taxon>
        <taxon>Sar</taxon>
        <taxon>Stramenopiles</taxon>
        <taxon>Oomycota</taxon>
        <taxon>Peronosporomycetes</taxon>
        <taxon>Peronosporales</taxon>
        <taxon>Peronosporaceae</taxon>
        <taxon>Bremia</taxon>
    </lineage>
</organism>
<protein>
    <submittedName>
        <fullName evidence="1">Uncharacterized protein</fullName>
    </submittedName>
</protein>
<evidence type="ECO:0000313" key="2">
    <source>
        <dbReference type="Proteomes" id="UP000294530"/>
    </source>
</evidence>
<name>A0A976FEK9_BRELC</name>
<gene>
    <name evidence="1" type="ORF">CCR75_008423</name>
</gene>
<dbReference type="Proteomes" id="UP000294530">
    <property type="component" value="Unassembled WGS sequence"/>
</dbReference>
<sequence>MVHVHFFEFTLDIPCEHTFRQRTAESPLWVLEKEDFNKNWWLEAQRNIPVVVDERPLEEEIAAFQMAYEAAPSIHQRQLSMLSELSNKLRLLRLFCLAALPLMPWHWSQCTDMICINQCYLEKKQLEDRRQGVVVKYKKNKS</sequence>
<dbReference type="KEGG" id="blac:94352146"/>
<evidence type="ECO:0000313" key="1">
    <source>
        <dbReference type="EMBL" id="TDH65019.1"/>
    </source>
</evidence>
<reference evidence="1 2" key="1">
    <citation type="journal article" date="2021" name="Genome Biol.">
        <title>AFLAP: assembly-free linkage analysis pipeline using k-mers from genome sequencing data.</title>
        <authorList>
            <person name="Fletcher K."/>
            <person name="Zhang L."/>
            <person name="Gil J."/>
            <person name="Han R."/>
            <person name="Cavanaugh K."/>
            <person name="Michelmore R."/>
        </authorList>
    </citation>
    <scope>NUCLEOTIDE SEQUENCE [LARGE SCALE GENOMIC DNA]</scope>
    <source>
        <strain evidence="1 2">SF5</strain>
    </source>
</reference>
<keyword evidence="2" id="KW-1185">Reference proteome</keyword>
<dbReference type="AlphaFoldDB" id="A0A976FEK9"/>
<dbReference type="RefSeq" id="XP_067814518.1">
    <property type="nucleotide sequence ID" value="XM_067966475.1"/>
</dbReference>
<accession>A0A976FEK9</accession>
<dbReference type="GeneID" id="94352146"/>
<proteinExistence type="predicted"/>
<comment type="caution">
    <text evidence="1">The sequence shown here is derived from an EMBL/GenBank/DDBJ whole genome shotgun (WGS) entry which is preliminary data.</text>
</comment>